<dbReference type="Proteomes" id="UP001595989">
    <property type="component" value="Unassembled WGS sequence"/>
</dbReference>
<gene>
    <name evidence="8" type="ORF">ACFO3D_06000</name>
</gene>
<accession>A0ABV9DID8</accession>
<dbReference type="Pfam" id="PF02417">
    <property type="entry name" value="Chromate_transp"/>
    <property type="match status" value="1"/>
</dbReference>
<dbReference type="RefSeq" id="WP_390293796.1">
    <property type="nucleotide sequence ID" value="NZ_JBHSFU010000004.1"/>
</dbReference>
<protein>
    <submittedName>
        <fullName evidence="8">Chromate transporter</fullName>
    </submittedName>
</protein>
<keyword evidence="3" id="KW-1003">Cell membrane</keyword>
<evidence type="ECO:0000256" key="6">
    <source>
        <dbReference type="ARBA" id="ARBA00023136"/>
    </source>
</evidence>
<sequence>MITKYWHIFMAFFIPGILGYGGGPASIPLVQNEVVNRYEWMSVQEFSEMLALANSLPGPIATKMAGYIGYAEGGILGSVIGVFATVAPSLIIMILLVGVLYRYKDSAKVQRLTQYVRPVIAILLGVMAWQFFSESYVGIGLWQTLLITVSSYLLIERMKVHPAFVIGAALIYGGLVLG</sequence>
<feature type="transmembrane region" description="Helical" evidence="7">
    <location>
        <begin position="160"/>
        <end position="177"/>
    </location>
</feature>
<proteinExistence type="inferred from homology"/>
<comment type="subcellular location">
    <subcellularLocation>
        <location evidence="1">Cell membrane</location>
        <topology evidence="1">Multi-pass membrane protein</topology>
    </subcellularLocation>
</comment>
<evidence type="ECO:0000256" key="4">
    <source>
        <dbReference type="ARBA" id="ARBA00022692"/>
    </source>
</evidence>
<dbReference type="InterPro" id="IPR003370">
    <property type="entry name" value="Chromate_transpt"/>
</dbReference>
<comment type="similarity">
    <text evidence="2">Belongs to the chromate ion transporter (CHR) (TC 2.A.51) family.</text>
</comment>
<evidence type="ECO:0000256" key="3">
    <source>
        <dbReference type="ARBA" id="ARBA00022475"/>
    </source>
</evidence>
<dbReference type="PANTHER" id="PTHR43663:SF1">
    <property type="entry name" value="CHROMATE TRANSPORTER"/>
    <property type="match status" value="1"/>
</dbReference>
<dbReference type="EMBL" id="JBHSFU010000004">
    <property type="protein sequence ID" value="MFC4557760.1"/>
    <property type="molecule type" value="Genomic_DNA"/>
</dbReference>
<reference evidence="9" key="1">
    <citation type="journal article" date="2019" name="Int. J. Syst. Evol. Microbiol.">
        <title>The Global Catalogue of Microorganisms (GCM) 10K type strain sequencing project: providing services to taxonomists for standard genome sequencing and annotation.</title>
        <authorList>
            <consortium name="The Broad Institute Genomics Platform"/>
            <consortium name="The Broad Institute Genome Sequencing Center for Infectious Disease"/>
            <person name="Wu L."/>
            <person name="Ma J."/>
        </authorList>
    </citation>
    <scope>NUCLEOTIDE SEQUENCE [LARGE SCALE GENOMIC DNA]</scope>
    <source>
        <strain evidence="9">CGMCC 4.7426</strain>
    </source>
</reference>
<organism evidence="8 9">
    <name type="scientific">Virgibacillus kekensis</name>
    <dbReference type="NCBI Taxonomy" id="202261"/>
    <lineage>
        <taxon>Bacteria</taxon>
        <taxon>Bacillati</taxon>
        <taxon>Bacillota</taxon>
        <taxon>Bacilli</taxon>
        <taxon>Bacillales</taxon>
        <taxon>Bacillaceae</taxon>
        <taxon>Virgibacillus</taxon>
    </lineage>
</organism>
<evidence type="ECO:0000256" key="2">
    <source>
        <dbReference type="ARBA" id="ARBA00005262"/>
    </source>
</evidence>
<evidence type="ECO:0000313" key="9">
    <source>
        <dbReference type="Proteomes" id="UP001595989"/>
    </source>
</evidence>
<dbReference type="InterPro" id="IPR052518">
    <property type="entry name" value="CHR_Transporter"/>
</dbReference>
<evidence type="ECO:0000313" key="8">
    <source>
        <dbReference type="EMBL" id="MFC4557760.1"/>
    </source>
</evidence>
<comment type="caution">
    <text evidence="8">The sequence shown here is derived from an EMBL/GenBank/DDBJ whole genome shotgun (WGS) entry which is preliminary data.</text>
</comment>
<feature type="transmembrane region" description="Helical" evidence="7">
    <location>
        <begin position="138"/>
        <end position="155"/>
    </location>
</feature>
<evidence type="ECO:0000256" key="7">
    <source>
        <dbReference type="SAM" id="Phobius"/>
    </source>
</evidence>
<feature type="transmembrane region" description="Helical" evidence="7">
    <location>
        <begin position="6"/>
        <end position="30"/>
    </location>
</feature>
<feature type="transmembrane region" description="Helical" evidence="7">
    <location>
        <begin position="115"/>
        <end position="132"/>
    </location>
</feature>
<keyword evidence="4 7" id="KW-0812">Transmembrane</keyword>
<feature type="transmembrane region" description="Helical" evidence="7">
    <location>
        <begin position="75"/>
        <end position="103"/>
    </location>
</feature>
<keyword evidence="5 7" id="KW-1133">Transmembrane helix</keyword>
<evidence type="ECO:0000256" key="5">
    <source>
        <dbReference type="ARBA" id="ARBA00022989"/>
    </source>
</evidence>
<evidence type="ECO:0000256" key="1">
    <source>
        <dbReference type="ARBA" id="ARBA00004651"/>
    </source>
</evidence>
<dbReference type="PANTHER" id="PTHR43663">
    <property type="entry name" value="CHROMATE TRANSPORT PROTEIN-RELATED"/>
    <property type="match status" value="1"/>
</dbReference>
<keyword evidence="6 7" id="KW-0472">Membrane</keyword>
<keyword evidence="9" id="KW-1185">Reference proteome</keyword>
<name>A0ABV9DID8_9BACI</name>